<gene>
    <name evidence="2" type="ORF">CDEB00056_LOCUS18087</name>
</gene>
<dbReference type="InterPro" id="IPR049227">
    <property type="entry name" value="DUF6824"/>
</dbReference>
<dbReference type="AlphaFoldDB" id="A0A7S3VD68"/>
<dbReference type="EMBL" id="HBIO01023542">
    <property type="protein sequence ID" value="CAE0473234.1"/>
    <property type="molecule type" value="Transcribed_RNA"/>
</dbReference>
<accession>A0A7S3VD68</accession>
<dbReference type="Pfam" id="PF20710">
    <property type="entry name" value="DUF6824"/>
    <property type="match status" value="1"/>
</dbReference>
<protein>
    <recommendedName>
        <fullName evidence="1">DUF6824 domain-containing protein</fullName>
    </recommendedName>
</protein>
<evidence type="ECO:0000259" key="1">
    <source>
        <dbReference type="Pfam" id="PF20710"/>
    </source>
</evidence>
<reference evidence="2" key="1">
    <citation type="submission" date="2021-01" db="EMBL/GenBank/DDBJ databases">
        <authorList>
            <person name="Corre E."/>
            <person name="Pelletier E."/>
            <person name="Niang G."/>
            <person name="Scheremetjew M."/>
            <person name="Finn R."/>
            <person name="Kale V."/>
            <person name="Holt S."/>
            <person name="Cochrane G."/>
            <person name="Meng A."/>
            <person name="Brown T."/>
            <person name="Cohen L."/>
        </authorList>
    </citation>
    <scope>NUCLEOTIDE SEQUENCE</scope>
    <source>
        <strain evidence="2">MM31A-1</strain>
    </source>
</reference>
<feature type="domain" description="DUF6824" evidence="1">
    <location>
        <begin position="15"/>
        <end position="100"/>
    </location>
</feature>
<organism evidence="2">
    <name type="scientific">Chaetoceros debilis</name>
    <dbReference type="NCBI Taxonomy" id="122233"/>
    <lineage>
        <taxon>Eukaryota</taxon>
        <taxon>Sar</taxon>
        <taxon>Stramenopiles</taxon>
        <taxon>Ochrophyta</taxon>
        <taxon>Bacillariophyta</taxon>
        <taxon>Coscinodiscophyceae</taxon>
        <taxon>Chaetocerotophycidae</taxon>
        <taxon>Chaetocerotales</taxon>
        <taxon>Chaetocerotaceae</taxon>
        <taxon>Chaetoceros</taxon>
    </lineage>
</organism>
<proteinExistence type="predicted"/>
<evidence type="ECO:0000313" key="2">
    <source>
        <dbReference type="EMBL" id="CAE0473234.1"/>
    </source>
</evidence>
<name>A0A7S3VD68_9STRA</name>
<sequence length="195" mass="21745">MTSTPQKIMMIRVNDIICGNGKTYRKTPGNEMYHILVRTFVDEYARQASRIGKTLITKSIVEAIRMAQPPGRFLKKEKDGFFYEIGDSKAWVKTGQLLRDIVLANKRKKVNKKPLEHLAVINSKTTTPTTTARQEYVSLMISPLAPGAPVLSPVAFNGWCHAHRSTSTLHCLASSVSCHNYLSNGISSLDAPTRR</sequence>